<gene>
    <name evidence="1" type="ORF">F511_39142</name>
</gene>
<evidence type="ECO:0000313" key="1">
    <source>
        <dbReference type="EMBL" id="KZV19197.1"/>
    </source>
</evidence>
<keyword evidence="1" id="KW-0418">Kinase</keyword>
<accession>A0A2Z7ADS0</accession>
<dbReference type="EMBL" id="KV016765">
    <property type="protein sequence ID" value="KZV19197.1"/>
    <property type="molecule type" value="Genomic_DNA"/>
</dbReference>
<keyword evidence="1" id="KW-0808">Transferase</keyword>
<sequence>MKGQPTRLSAAHPSNMDQIETLTGHRTLSPLIPGDRRFSLSKPFFVVVLTRVYEDAVVEDERKYRAPHIPAGYPGFSAGREDDSSGGAPESSVVHLISVLCTGPDTNNLYVTGSGLVANSLRRIQVPVLPALSVIPRGSWGDVARRFTMIRWIGSTTRKVFFLSADRRRLWRRPPRARMRALHKHADARRRDSCATPPRARRAMGCSWSRAGRAAAAQLHALLSHIDGDRHAQIGCALVAHVGRWVLLWAIRCAMEAGR</sequence>
<keyword evidence="1" id="KW-0675">Receptor</keyword>
<dbReference type="AlphaFoldDB" id="A0A2Z7ADS0"/>
<protein>
    <submittedName>
        <fullName evidence="1">Putative leucine-rich repeat receptor-like serine/threonine-protein kinase</fullName>
    </submittedName>
</protein>
<evidence type="ECO:0000313" key="2">
    <source>
        <dbReference type="Proteomes" id="UP000250235"/>
    </source>
</evidence>
<dbReference type="GO" id="GO:0016301">
    <property type="term" value="F:kinase activity"/>
    <property type="evidence" value="ECO:0007669"/>
    <property type="project" value="UniProtKB-KW"/>
</dbReference>
<reference evidence="1 2" key="1">
    <citation type="journal article" date="2015" name="Proc. Natl. Acad. Sci. U.S.A.">
        <title>The resurrection genome of Boea hygrometrica: A blueprint for survival of dehydration.</title>
        <authorList>
            <person name="Xiao L."/>
            <person name="Yang G."/>
            <person name="Zhang L."/>
            <person name="Yang X."/>
            <person name="Zhao S."/>
            <person name="Ji Z."/>
            <person name="Zhou Q."/>
            <person name="Hu M."/>
            <person name="Wang Y."/>
            <person name="Chen M."/>
            <person name="Xu Y."/>
            <person name="Jin H."/>
            <person name="Xiao X."/>
            <person name="Hu G."/>
            <person name="Bao F."/>
            <person name="Hu Y."/>
            <person name="Wan P."/>
            <person name="Li L."/>
            <person name="Deng X."/>
            <person name="Kuang T."/>
            <person name="Xiang C."/>
            <person name="Zhu J.K."/>
            <person name="Oliver M.J."/>
            <person name="He Y."/>
        </authorList>
    </citation>
    <scope>NUCLEOTIDE SEQUENCE [LARGE SCALE GENOMIC DNA]</scope>
    <source>
        <strain evidence="2">cv. XS01</strain>
    </source>
</reference>
<name>A0A2Z7ADS0_9LAMI</name>
<proteinExistence type="predicted"/>
<dbReference type="Proteomes" id="UP000250235">
    <property type="component" value="Unassembled WGS sequence"/>
</dbReference>
<organism evidence="1 2">
    <name type="scientific">Dorcoceras hygrometricum</name>
    <dbReference type="NCBI Taxonomy" id="472368"/>
    <lineage>
        <taxon>Eukaryota</taxon>
        <taxon>Viridiplantae</taxon>
        <taxon>Streptophyta</taxon>
        <taxon>Embryophyta</taxon>
        <taxon>Tracheophyta</taxon>
        <taxon>Spermatophyta</taxon>
        <taxon>Magnoliopsida</taxon>
        <taxon>eudicotyledons</taxon>
        <taxon>Gunneridae</taxon>
        <taxon>Pentapetalae</taxon>
        <taxon>asterids</taxon>
        <taxon>lamiids</taxon>
        <taxon>Lamiales</taxon>
        <taxon>Gesneriaceae</taxon>
        <taxon>Didymocarpoideae</taxon>
        <taxon>Trichosporeae</taxon>
        <taxon>Loxocarpinae</taxon>
        <taxon>Dorcoceras</taxon>
    </lineage>
</organism>
<keyword evidence="2" id="KW-1185">Reference proteome</keyword>